<accession>A0ABY4SZL3</accession>
<organism evidence="2 3">
    <name type="scientific">Luteibacter flocculans</name>
    <dbReference type="NCBI Taxonomy" id="2780091"/>
    <lineage>
        <taxon>Bacteria</taxon>
        <taxon>Pseudomonadati</taxon>
        <taxon>Pseudomonadota</taxon>
        <taxon>Gammaproteobacteria</taxon>
        <taxon>Lysobacterales</taxon>
        <taxon>Rhodanobacteraceae</taxon>
        <taxon>Luteibacter</taxon>
    </lineage>
</organism>
<dbReference type="Pfam" id="PF19639">
    <property type="entry name" value="DUF6142"/>
    <property type="match status" value="1"/>
</dbReference>
<gene>
    <name evidence="2" type="ORF">IM816_11585</name>
</gene>
<feature type="transmembrane region" description="Helical" evidence="1">
    <location>
        <begin position="61"/>
        <end position="88"/>
    </location>
</feature>
<proteinExistence type="predicted"/>
<keyword evidence="1" id="KW-0472">Membrane</keyword>
<evidence type="ECO:0000313" key="2">
    <source>
        <dbReference type="EMBL" id="URL57280.1"/>
    </source>
</evidence>
<name>A0ABY4SZL3_9GAMM</name>
<keyword evidence="1" id="KW-1133">Transmembrane helix</keyword>
<dbReference type="EMBL" id="CP063231">
    <property type="protein sequence ID" value="URL57280.1"/>
    <property type="molecule type" value="Genomic_DNA"/>
</dbReference>
<dbReference type="InterPro" id="IPR046140">
    <property type="entry name" value="DUF6142"/>
</dbReference>
<keyword evidence="3" id="KW-1185">Reference proteome</keyword>
<feature type="transmembrane region" description="Helical" evidence="1">
    <location>
        <begin position="26"/>
        <end position="49"/>
    </location>
</feature>
<evidence type="ECO:0000256" key="1">
    <source>
        <dbReference type="SAM" id="Phobius"/>
    </source>
</evidence>
<dbReference type="RefSeq" id="WP_250338190.1">
    <property type="nucleotide sequence ID" value="NZ_CP063231.1"/>
</dbReference>
<evidence type="ECO:0000313" key="3">
    <source>
        <dbReference type="Proteomes" id="UP001056681"/>
    </source>
</evidence>
<dbReference type="Proteomes" id="UP001056681">
    <property type="component" value="Chromosome"/>
</dbReference>
<keyword evidence="1" id="KW-0812">Transmembrane</keyword>
<evidence type="ECO:0008006" key="4">
    <source>
        <dbReference type="Google" id="ProtNLM"/>
    </source>
</evidence>
<sequence>MTDDNGIDDVGVSRQRAARMPQSGHGIASFAIALVSGAAVFTGIAFSALLVSAGEAGQNLLVFGLIGLVLCFFLALSLAGLILGFIAVRRQDRRRTFGAIGLGLNAFILVGTAGLVLVGTFFSHSNS</sequence>
<reference evidence="2" key="1">
    <citation type="submission" date="2020-10" db="EMBL/GenBank/DDBJ databases">
        <title>Whole-genome sequence of Luteibacter sp. EIF3.</title>
        <authorList>
            <person name="Friedrich I."/>
            <person name="Hertel R."/>
            <person name="Daniel R."/>
        </authorList>
    </citation>
    <scope>NUCLEOTIDE SEQUENCE</scope>
    <source>
        <strain evidence="2">EIF3</strain>
    </source>
</reference>
<feature type="transmembrane region" description="Helical" evidence="1">
    <location>
        <begin position="100"/>
        <end position="122"/>
    </location>
</feature>
<protein>
    <recommendedName>
        <fullName evidence="4">DUF4190 domain-containing protein</fullName>
    </recommendedName>
</protein>